<dbReference type="InterPro" id="IPR024462">
    <property type="entry name" value="GH116_N"/>
</dbReference>
<name>A0A2Z4Y703_SUMC1</name>
<dbReference type="AlphaFoldDB" id="A0A2Z4Y703"/>
<feature type="chain" id="PRO_5016413799" evidence="1">
    <location>
        <begin position="24"/>
        <end position="1005"/>
    </location>
</feature>
<organism evidence="4 5">
    <name type="scientific">Sumerlaea chitinivorans</name>
    <dbReference type="NCBI Taxonomy" id="2250252"/>
    <lineage>
        <taxon>Bacteria</taxon>
        <taxon>Candidatus Sumerlaeota</taxon>
        <taxon>Candidatus Sumerlaeia</taxon>
        <taxon>Candidatus Sumerlaeales</taxon>
        <taxon>Candidatus Sumerlaeaceae</taxon>
        <taxon>Candidatus Sumerlaea</taxon>
    </lineage>
</organism>
<reference evidence="4 5" key="1">
    <citation type="submission" date="2018-05" db="EMBL/GenBank/DDBJ databases">
        <title>A metagenomic window into the 2 km-deep terrestrial subsurface aquifer revealed taxonomically and functionally diverse microbial community comprising novel uncultured bacterial lineages.</title>
        <authorList>
            <person name="Kadnikov V.V."/>
            <person name="Mardanov A.V."/>
            <person name="Beletsky A.V."/>
            <person name="Banks D."/>
            <person name="Pimenov N.V."/>
            <person name="Frank Y.A."/>
            <person name="Karnachuk O.V."/>
            <person name="Ravin N.V."/>
        </authorList>
    </citation>
    <scope>NUCLEOTIDE SEQUENCE [LARGE SCALE GENOMIC DNA]</scope>
    <source>
        <strain evidence="4">BY</strain>
    </source>
</reference>
<dbReference type="GO" id="GO:0008422">
    <property type="term" value="F:beta-glucosidase activity"/>
    <property type="evidence" value="ECO:0007669"/>
    <property type="project" value="TreeGrafter"/>
</dbReference>
<dbReference type="Pfam" id="PF12215">
    <property type="entry name" value="Glyco_hydr_116N"/>
    <property type="match status" value="1"/>
</dbReference>
<dbReference type="InterPro" id="IPR052566">
    <property type="entry name" value="Non-lysos_glucosylceramidase"/>
</dbReference>
<feature type="domain" description="Glycosyl-hydrolase family 116 N-terminal" evidence="3">
    <location>
        <begin position="204"/>
        <end position="513"/>
    </location>
</feature>
<feature type="domain" description="Malectin" evidence="2">
    <location>
        <begin position="56"/>
        <end position="143"/>
    </location>
</feature>
<dbReference type="InterPro" id="IPR021720">
    <property type="entry name" value="Malectin_dom"/>
</dbReference>
<evidence type="ECO:0000313" key="5">
    <source>
        <dbReference type="Proteomes" id="UP000262583"/>
    </source>
</evidence>
<evidence type="ECO:0000259" key="2">
    <source>
        <dbReference type="Pfam" id="PF11721"/>
    </source>
</evidence>
<dbReference type="KEGG" id="schv:BRCON_2213"/>
<sequence length="1005" mass="108947">MRKSPGILWRTAFLLTLCGFLSAAKPVSTHVSSPELLITGASTTFSSSKPIHGAPADRAALLQHERSGRDFHYLLKNIPSGKPLELELGFAELIHTQPGQRVFRVEANGKTLIDRLDIVAEAGGPHRALIRRVSATPVRGTLDLRFVGVIGDAKIGYVRLELDGQEIVIGPGAPRLAQTADVAPYVSDSGDIRMDMMHRPLPVGMPIGGLGTGSFEILSDGSFTNFTINQNWDSPIRTPRGTFLAVMAKSRSYSGEGRLLRVANRGLANAFANAPPMSECHWQARFPFLQLQFHDPQFPLRVRVETFSPFVPGNAAESSIPCAYVLVELTNPNTFPVLGAVAFSWEDINGRGGSGYAGDVWPLVAAPHHAEAQTTGLSGIRCYAPPLPIERKASFAGEYFLGVETSGVAVTRLLHWDPSSSLIPWWKAFVQSGRLPQSKDPKSISSHLNAPSGTTAIVVAACRNLAPGERRVIPFVLTWHMPRYVTLDQVVDSAAYTQRFASALDVATAATLNRPYFTEMARAWQASLVDSNLPNWLKHDLLNAASRTVANSTWFSARGFQLLEAPEFAEGAWLAYERRALAHAFLLPHFPELVRAETERTAETIINRSELPRRVGTLHRSHVSPPSELPAVDALAAFLCESLALAKARLVDAAWLSARLPAFERALGGIVATTGPGPTGISAITTFDELGVPHSLTMPYAGGTAVAGLAAGEELLGLIAAQTPSAETSTREMLRRLRAMRERIAREYLSAAFYGDRLLWRFNPYDVPTTDSTFAAAFAGEWFAAAAGLPNMLPDTQLESALESQIYESLHMGKVPPLAAALCKPPKCLSTPRLTDAWLAAVAMRTGRADAALTLLRATHEQCLAVDQNPWGAALAYDALTGAPLAFPNSSTMAATWAILPAMHGIAFDAMEEILSFDPHIPLDLAEELHLPIFTPTFHGWLDYDGGTRTGVLRVVRVLNPHPASPLTIRRLKIRSVTETLATPITLEPGAIVTFHLQPPENMPH</sequence>
<accession>A0A2Z4Y703</accession>
<dbReference type="PANTHER" id="PTHR12654">
    <property type="entry name" value="BILE ACID BETA-GLUCOSIDASE-RELATED"/>
    <property type="match status" value="1"/>
</dbReference>
<dbReference type="EMBL" id="CP030759">
    <property type="protein sequence ID" value="AXA36990.1"/>
    <property type="molecule type" value="Genomic_DNA"/>
</dbReference>
<protein>
    <submittedName>
        <fullName evidence="4">Uncharacterized protein</fullName>
    </submittedName>
</protein>
<dbReference type="Proteomes" id="UP000262583">
    <property type="component" value="Chromosome"/>
</dbReference>
<proteinExistence type="predicted"/>
<dbReference type="Gene3D" id="2.60.120.430">
    <property type="entry name" value="Galactose-binding lectin"/>
    <property type="match status" value="1"/>
</dbReference>
<evidence type="ECO:0000313" key="4">
    <source>
        <dbReference type="EMBL" id="AXA36990.1"/>
    </source>
</evidence>
<dbReference type="PANTHER" id="PTHR12654:SF0">
    <property type="entry name" value="NON-LYSOSOMAL GLUCOSYLCERAMIDASE"/>
    <property type="match status" value="1"/>
</dbReference>
<dbReference type="Pfam" id="PF11721">
    <property type="entry name" value="Malectin"/>
    <property type="match status" value="1"/>
</dbReference>
<evidence type="ECO:0000256" key="1">
    <source>
        <dbReference type="SAM" id="SignalP"/>
    </source>
</evidence>
<keyword evidence="1" id="KW-0732">Signal</keyword>
<evidence type="ECO:0000259" key="3">
    <source>
        <dbReference type="Pfam" id="PF12215"/>
    </source>
</evidence>
<gene>
    <name evidence="4" type="ORF">BRCON_2213</name>
</gene>
<feature type="signal peptide" evidence="1">
    <location>
        <begin position="1"/>
        <end position="23"/>
    </location>
</feature>